<feature type="transmembrane region" description="Helical" evidence="1">
    <location>
        <begin position="38"/>
        <end position="58"/>
    </location>
</feature>
<keyword evidence="1" id="KW-1133">Transmembrane helix</keyword>
<keyword evidence="3" id="KW-1185">Reference proteome</keyword>
<proteinExistence type="predicted"/>
<reference evidence="3" key="1">
    <citation type="submission" date="2016-10" db="EMBL/GenBank/DDBJ databases">
        <authorList>
            <person name="Varghese N."/>
            <person name="Submissions S."/>
        </authorList>
    </citation>
    <scope>NUCLEOTIDE SEQUENCE [LARGE SCALE GENOMIC DNA]</scope>
    <source>
        <strain evidence="3">DSM 44771</strain>
    </source>
</reference>
<dbReference type="Proteomes" id="UP000198852">
    <property type="component" value="Unassembled WGS sequence"/>
</dbReference>
<dbReference type="EMBL" id="FOZX01000010">
    <property type="protein sequence ID" value="SFS98772.1"/>
    <property type="molecule type" value="Genomic_DNA"/>
</dbReference>
<accession>A0A1I6UBF8</accession>
<gene>
    <name evidence="2" type="ORF">SAMN05660874_04735</name>
</gene>
<organism evidence="2 3">
    <name type="scientific">Saccharopolyspora flava</name>
    <dbReference type="NCBI Taxonomy" id="95161"/>
    <lineage>
        <taxon>Bacteria</taxon>
        <taxon>Bacillati</taxon>
        <taxon>Actinomycetota</taxon>
        <taxon>Actinomycetes</taxon>
        <taxon>Pseudonocardiales</taxon>
        <taxon>Pseudonocardiaceae</taxon>
        <taxon>Saccharopolyspora</taxon>
    </lineage>
</organism>
<evidence type="ECO:0000256" key="1">
    <source>
        <dbReference type="SAM" id="Phobius"/>
    </source>
</evidence>
<dbReference type="RefSeq" id="WP_093422040.1">
    <property type="nucleotide sequence ID" value="NZ_FOZX01000010.1"/>
</dbReference>
<keyword evidence="1" id="KW-0472">Membrane</keyword>
<dbReference type="AlphaFoldDB" id="A0A1I6UBF8"/>
<sequence>MHAQRKKLALLALGLSIAAFWIITNLLTDGTDEADKVASVVAALTALITLGITVLPLLQPRTPDSHKSCRNS</sequence>
<evidence type="ECO:0000313" key="2">
    <source>
        <dbReference type="EMBL" id="SFS98772.1"/>
    </source>
</evidence>
<evidence type="ECO:0000313" key="3">
    <source>
        <dbReference type="Proteomes" id="UP000198852"/>
    </source>
</evidence>
<protein>
    <submittedName>
        <fullName evidence="2">Uncharacterized protein</fullName>
    </submittedName>
</protein>
<name>A0A1I6UBF8_9PSEU</name>
<keyword evidence="1" id="KW-0812">Transmembrane</keyword>